<gene>
    <name evidence="2" type="ORF">Ptr86124_003414</name>
    <name evidence="1" type="ORF">PtrM4_024170</name>
</gene>
<comment type="caution">
    <text evidence="1">The sequence shown here is derived from an EMBL/GenBank/DDBJ whole genome shotgun (WGS) entry which is preliminary data.</text>
</comment>
<reference evidence="4" key="4">
    <citation type="journal article" date="2022" name="Microb. Genom.">
        <title>A global pangenome for the wheat fungal pathogen Pyrenophora tritici-repentis and prediction of effector protein structural homology.</title>
        <authorList>
            <person name="Moolhuijzen P.M."/>
            <person name="See P.T."/>
            <person name="Shi G."/>
            <person name="Powell H.R."/>
            <person name="Cockram J."/>
            <person name="Jorgensen L.N."/>
            <person name="Benslimane H."/>
            <person name="Strelkov S.E."/>
            <person name="Turner J."/>
            <person name="Liu Z."/>
            <person name="Moffat C.S."/>
        </authorList>
    </citation>
    <scope>NUCLEOTIDE SEQUENCE [LARGE SCALE GENOMIC DNA]</scope>
</reference>
<evidence type="ECO:0000313" key="4">
    <source>
        <dbReference type="Proteomes" id="UP000249757"/>
    </source>
</evidence>
<proteinExistence type="predicted"/>
<dbReference type="Proteomes" id="UP000245464">
    <property type="component" value="Chromosome 1"/>
</dbReference>
<dbReference type="PANTHER" id="PTHR33112:SF15">
    <property type="entry name" value="HETEROKARYON INCOMPATIBILITY DOMAIN-CONTAINING PROTEIN"/>
    <property type="match status" value="1"/>
</dbReference>
<evidence type="ECO:0000313" key="2">
    <source>
        <dbReference type="EMBL" id="KAI1518113.1"/>
    </source>
</evidence>
<dbReference type="PANTHER" id="PTHR33112">
    <property type="entry name" value="DOMAIN PROTEIN, PUTATIVE-RELATED"/>
    <property type="match status" value="1"/>
</dbReference>
<dbReference type="EMBL" id="NRDI02000003">
    <property type="protein sequence ID" value="KAI1518113.1"/>
    <property type="molecule type" value="Genomic_DNA"/>
</dbReference>
<organism evidence="1 3">
    <name type="scientific">Pyrenophora tritici-repentis</name>
    <dbReference type="NCBI Taxonomy" id="45151"/>
    <lineage>
        <taxon>Eukaryota</taxon>
        <taxon>Fungi</taxon>
        <taxon>Dikarya</taxon>
        <taxon>Ascomycota</taxon>
        <taxon>Pezizomycotina</taxon>
        <taxon>Dothideomycetes</taxon>
        <taxon>Pleosporomycetidae</taxon>
        <taxon>Pleosporales</taxon>
        <taxon>Pleosporineae</taxon>
        <taxon>Pleosporaceae</taxon>
        <taxon>Pyrenophora</taxon>
    </lineage>
</organism>
<keyword evidence="4" id="KW-1185">Reference proteome</keyword>
<reference evidence="1" key="1">
    <citation type="journal article" date="2018" name="BMC Genomics">
        <title>Comparative genomics of the wheat fungal pathogen Pyrenophora tritici-repentis reveals chromosomal variations and genome plasticity.</title>
        <authorList>
            <person name="Moolhuijzen P."/>
            <person name="See P.T."/>
            <person name="Hane J.K."/>
            <person name="Shi G."/>
            <person name="Liu Z."/>
            <person name="Oliver R.P."/>
            <person name="Moffat C.S."/>
        </authorList>
    </citation>
    <scope>NUCLEOTIDE SEQUENCE [LARGE SCALE GENOMIC DNA]</scope>
    <source>
        <strain evidence="1">M4</strain>
    </source>
</reference>
<sequence>MYCHISATAAAKSPVGFFTESNTMPYTVFPVDVQRQGLTFPCYGIPENFRNQLNNEPLMKRGWVLQERLLSPRSIYFGSQLSWECTEIYTNELFPDGMPYELQPTWGYDTPYKLRRLLDTDQFKEGNFELVDYSFGRDRDQFTLYKRWAELVQSYSDCKLTFESDVLPAISRHNPMEQVTGGYFHLSGYMRPHSGKDRRPRSKDVPFISDWYDTHMNQSPELLQQGRYLLSSKYDDPLSFSMDNQTSFHTGYVRGLILEAVSDEQGTYRRVGTFNHPWGEHRTPEEISLYPEFDDFDFDNLERQVITII</sequence>
<dbReference type="Proteomes" id="UP000249757">
    <property type="component" value="Unassembled WGS sequence"/>
</dbReference>
<evidence type="ECO:0000313" key="3">
    <source>
        <dbReference type="Proteomes" id="UP000245464"/>
    </source>
</evidence>
<reference evidence="2" key="2">
    <citation type="submission" date="2021-05" db="EMBL/GenBank/DDBJ databases">
        <authorList>
            <person name="Moolhuijzen P.M."/>
            <person name="Moffat C.S."/>
        </authorList>
    </citation>
    <scope>NUCLEOTIDE SEQUENCE</scope>
    <source>
        <strain evidence="2">86-124</strain>
    </source>
</reference>
<dbReference type="EMBL" id="NQIK02000001">
    <property type="protein sequence ID" value="KAF7578177.1"/>
    <property type="molecule type" value="Genomic_DNA"/>
</dbReference>
<accession>A0A834SGC5</accession>
<reference evidence="2" key="3">
    <citation type="journal article" date="2022" name="bioRxiv">
        <title>A global pangenome for the wheat fungal pathogen Pyrenophora tritici-repentis and prediction of effector protein structural homology.</title>
        <authorList>
            <person name="Moolhuijzen P."/>
            <person name="See P.T."/>
            <person name="Shi G."/>
            <person name="Powell H.R."/>
            <person name="Cockram J."/>
            <person name="Jorgensen L.N."/>
            <person name="Benslimane H."/>
            <person name="Strelkov S.E."/>
            <person name="Turner J."/>
            <person name="Liu Z."/>
            <person name="Moffat C.S."/>
        </authorList>
    </citation>
    <scope>NUCLEOTIDE SEQUENCE</scope>
    <source>
        <strain evidence="2">86-124</strain>
    </source>
</reference>
<protein>
    <submittedName>
        <fullName evidence="1">Uncharacterized protein</fullName>
    </submittedName>
</protein>
<evidence type="ECO:0000313" key="1">
    <source>
        <dbReference type="EMBL" id="KAF7578177.1"/>
    </source>
</evidence>
<dbReference type="AlphaFoldDB" id="A0A834SGC5"/>
<name>A0A834SGC5_9PLEO</name>